<organism evidence="2 3">
    <name type="scientific">Panicum miliaceum</name>
    <name type="common">Proso millet</name>
    <name type="synonym">Broomcorn millet</name>
    <dbReference type="NCBI Taxonomy" id="4540"/>
    <lineage>
        <taxon>Eukaryota</taxon>
        <taxon>Viridiplantae</taxon>
        <taxon>Streptophyta</taxon>
        <taxon>Embryophyta</taxon>
        <taxon>Tracheophyta</taxon>
        <taxon>Spermatophyta</taxon>
        <taxon>Magnoliopsida</taxon>
        <taxon>Liliopsida</taxon>
        <taxon>Poales</taxon>
        <taxon>Poaceae</taxon>
        <taxon>PACMAD clade</taxon>
        <taxon>Panicoideae</taxon>
        <taxon>Panicodae</taxon>
        <taxon>Paniceae</taxon>
        <taxon>Panicinae</taxon>
        <taxon>Panicum</taxon>
        <taxon>Panicum sect. Panicum</taxon>
    </lineage>
</organism>
<dbReference type="EMBL" id="PQIB02000004">
    <property type="protein sequence ID" value="RLN24949.1"/>
    <property type="molecule type" value="Genomic_DNA"/>
</dbReference>
<dbReference type="InterPro" id="IPR056789">
    <property type="entry name" value="LRR_R13L1-DRL21"/>
</dbReference>
<name>A0A3L6SQE8_PANMI</name>
<dbReference type="PROSITE" id="PS50822">
    <property type="entry name" value="PIWI"/>
    <property type="match status" value="1"/>
</dbReference>
<dbReference type="SMART" id="SM00950">
    <property type="entry name" value="Piwi"/>
    <property type="match status" value="1"/>
</dbReference>
<dbReference type="AlphaFoldDB" id="A0A3L6SQE8"/>
<dbReference type="SUPFAM" id="SSF52058">
    <property type="entry name" value="L domain-like"/>
    <property type="match status" value="1"/>
</dbReference>
<accession>A0A3L6SQE8</accession>
<dbReference type="InterPro" id="IPR032675">
    <property type="entry name" value="LRR_dom_sf"/>
</dbReference>
<dbReference type="Gene3D" id="3.80.10.10">
    <property type="entry name" value="Ribonuclease Inhibitor"/>
    <property type="match status" value="1"/>
</dbReference>
<dbReference type="STRING" id="4540.A0A3L6SQE8"/>
<proteinExistence type="predicted"/>
<sequence>MIDSLFKPEGAEDNGLIRELLLDFYISRMQLVRASLMRILDQIVKACKFLDDSWFPKFTVIVAQKNHHTRFFEPKGPRDDNVTNVPAGTVVDTGICHPRNYDFYMCAHAGMIGTTRPTHYHVLHDEIGFSPDDLQELVHSLSYVINMSNLQSNRHVIPLPEFVVHAAEGKKGSVEDMELLRELVPPRNLEHFELNGYSNVIFPTWLMDIAMYLPNLVSVCLWDITQCDSLPPLGQLPNLKRLKLVAVSSITKIDRSFCGGVKAFTRLEDFSMFRMESLEEWTTAYSKGEGGVADQFMFPNLKELEIFGCHKLRLNPRPPRVKGTWRIGESDGVLCNGERVLRTLWKLLRHLPAIKGLNIKQCNDLNSSSDIVGACSLRELTLLGCDITSLPQWLGHLTTLQKLRIRSCESLNNLPEWLGDLVSLKDLNIYDCHGIVSLPESIQRLTKLKRLTIQDCPALEQWGKLKENRRKIRHIKEVRALLYYWLYFALTIFTI</sequence>
<dbReference type="OrthoDB" id="586263at2759"/>
<dbReference type="GO" id="GO:0003676">
    <property type="term" value="F:nucleic acid binding"/>
    <property type="evidence" value="ECO:0007669"/>
    <property type="project" value="InterPro"/>
</dbReference>
<dbReference type="Pfam" id="PF02171">
    <property type="entry name" value="Piwi"/>
    <property type="match status" value="1"/>
</dbReference>
<dbReference type="PANTHER" id="PTHR22891">
    <property type="entry name" value="EUKARYOTIC TRANSLATION INITIATION FACTOR 2C"/>
    <property type="match status" value="1"/>
</dbReference>
<evidence type="ECO:0000313" key="3">
    <source>
        <dbReference type="Proteomes" id="UP000275267"/>
    </source>
</evidence>
<dbReference type="SUPFAM" id="SSF53098">
    <property type="entry name" value="Ribonuclease H-like"/>
    <property type="match status" value="1"/>
</dbReference>
<dbReference type="Pfam" id="PF25019">
    <property type="entry name" value="LRR_R13L1-DRL21"/>
    <property type="match status" value="2"/>
</dbReference>
<gene>
    <name evidence="2" type="ORF">C2845_PM07G06440</name>
</gene>
<comment type="caution">
    <text evidence="2">The sequence shown here is derived from an EMBL/GenBank/DDBJ whole genome shotgun (WGS) entry which is preliminary data.</text>
</comment>
<evidence type="ECO:0000313" key="2">
    <source>
        <dbReference type="EMBL" id="RLN24949.1"/>
    </source>
</evidence>
<reference evidence="3" key="1">
    <citation type="journal article" date="2019" name="Nat. Commun.">
        <title>The genome of broomcorn millet.</title>
        <authorList>
            <person name="Zou C."/>
            <person name="Miki D."/>
            <person name="Li D."/>
            <person name="Tang Q."/>
            <person name="Xiao L."/>
            <person name="Rajput S."/>
            <person name="Deng P."/>
            <person name="Jia W."/>
            <person name="Huang R."/>
            <person name="Zhang M."/>
            <person name="Sun Y."/>
            <person name="Hu J."/>
            <person name="Fu X."/>
            <person name="Schnable P.S."/>
            <person name="Li F."/>
            <person name="Zhang H."/>
            <person name="Feng B."/>
            <person name="Zhu X."/>
            <person name="Liu R."/>
            <person name="Schnable J.C."/>
            <person name="Zhu J.-K."/>
            <person name="Zhang H."/>
        </authorList>
    </citation>
    <scope>NUCLEOTIDE SEQUENCE [LARGE SCALE GENOMIC DNA]</scope>
</reference>
<dbReference type="InterPro" id="IPR036397">
    <property type="entry name" value="RNaseH_sf"/>
</dbReference>
<evidence type="ECO:0000259" key="1">
    <source>
        <dbReference type="PROSITE" id="PS50822"/>
    </source>
</evidence>
<dbReference type="Gene3D" id="3.30.420.10">
    <property type="entry name" value="Ribonuclease H-like superfamily/Ribonuclease H"/>
    <property type="match status" value="1"/>
</dbReference>
<dbReference type="Proteomes" id="UP000275267">
    <property type="component" value="Unassembled WGS sequence"/>
</dbReference>
<protein>
    <submittedName>
        <fullName evidence="2">Disease resistance protein RGA4</fullName>
    </submittedName>
</protein>
<dbReference type="InterPro" id="IPR012337">
    <property type="entry name" value="RNaseH-like_sf"/>
</dbReference>
<dbReference type="InterPro" id="IPR003165">
    <property type="entry name" value="Piwi"/>
</dbReference>
<feature type="domain" description="Piwi" evidence="1">
    <location>
        <begin position="40"/>
        <end position="166"/>
    </location>
</feature>
<keyword evidence="3" id="KW-1185">Reference proteome</keyword>